<evidence type="ECO:0000256" key="3">
    <source>
        <dbReference type="ARBA" id="ARBA00023163"/>
    </source>
</evidence>
<keyword evidence="2" id="KW-0238">DNA-binding</keyword>
<feature type="transmembrane region" description="Helical" evidence="4">
    <location>
        <begin position="306"/>
        <end position="328"/>
    </location>
</feature>
<dbReference type="EMBL" id="CP040908">
    <property type="protein sequence ID" value="QLL56950.1"/>
    <property type="molecule type" value="Genomic_DNA"/>
</dbReference>
<name>A0A7H9DPI9_9FLAO</name>
<protein>
    <submittedName>
        <fullName evidence="6">Helix-turn-helix transcriptional regulator</fullName>
    </submittedName>
</protein>
<keyword evidence="4" id="KW-1133">Transmembrane helix</keyword>
<proteinExistence type="predicted"/>
<dbReference type="Gene3D" id="1.10.10.60">
    <property type="entry name" value="Homeodomain-like"/>
    <property type="match status" value="2"/>
</dbReference>
<dbReference type="SMART" id="SM00342">
    <property type="entry name" value="HTH_ARAC"/>
    <property type="match status" value="1"/>
</dbReference>
<organism evidence="6 7">
    <name type="scientific">Empedobacter falsenii</name>
    <dbReference type="NCBI Taxonomy" id="343874"/>
    <lineage>
        <taxon>Bacteria</taxon>
        <taxon>Pseudomonadati</taxon>
        <taxon>Bacteroidota</taxon>
        <taxon>Flavobacteriia</taxon>
        <taxon>Flavobacteriales</taxon>
        <taxon>Weeksellaceae</taxon>
        <taxon>Empedobacter</taxon>
    </lineage>
</organism>
<dbReference type="PROSITE" id="PS01124">
    <property type="entry name" value="HTH_ARAC_FAMILY_2"/>
    <property type="match status" value="1"/>
</dbReference>
<evidence type="ECO:0000313" key="7">
    <source>
        <dbReference type="Proteomes" id="UP000510643"/>
    </source>
</evidence>
<keyword evidence="7" id="KW-1185">Reference proteome</keyword>
<dbReference type="InterPro" id="IPR018060">
    <property type="entry name" value="HTH_AraC"/>
</dbReference>
<dbReference type="GO" id="GO:0043565">
    <property type="term" value="F:sequence-specific DNA binding"/>
    <property type="evidence" value="ECO:0007669"/>
    <property type="project" value="InterPro"/>
</dbReference>
<dbReference type="InterPro" id="IPR011990">
    <property type="entry name" value="TPR-like_helical_dom_sf"/>
</dbReference>
<keyword evidence="3" id="KW-0804">Transcription</keyword>
<dbReference type="AlphaFoldDB" id="A0A7H9DPI9"/>
<accession>A0A7H9DPI9</accession>
<evidence type="ECO:0000313" key="6">
    <source>
        <dbReference type="EMBL" id="QLL56950.1"/>
    </source>
</evidence>
<keyword evidence="4" id="KW-0812">Transmembrane</keyword>
<evidence type="ECO:0000256" key="4">
    <source>
        <dbReference type="SAM" id="Phobius"/>
    </source>
</evidence>
<evidence type="ECO:0000256" key="2">
    <source>
        <dbReference type="ARBA" id="ARBA00023125"/>
    </source>
</evidence>
<dbReference type="PANTHER" id="PTHR43280:SF2">
    <property type="entry name" value="HTH-TYPE TRANSCRIPTIONAL REGULATOR EXSA"/>
    <property type="match status" value="1"/>
</dbReference>
<keyword evidence="4" id="KW-0472">Membrane</keyword>
<dbReference type="SUPFAM" id="SSF48452">
    <property type="entry name" value="TPR-like"/>
    <property type="match status" value="1"/>
</dbReference>
<gene>
    <name evidence="6" type="ORF">FH779_02090</name>
</gene>
<dbReference type="InterPro" id="IPR009057">
    <property type="entry name" value="Homeodomain-like_sf"/>
</dbReference>
<reference evidence="6 7" key="1">
    <citation type="submission" date="2019-06" db="EMBL/GenBank/DDBJ databases">
        <title>Emergence of pandrug resistant Empedobacter falsenii in China.</title>
        <authorList>
            <person name="Dong N."/>
            <person name="Chen S."/>
            <person name="Zhang R."/>
        </authorList>
    </citation>
    <scope>NUCLEOTIDE SEQUENCE [LARGE SCALE GENOMIC DNA]</scope>
    <source>
        <strain evidence="6 7">1681-1</strain>
    </source>
</reference>
<dbReference type="KEGG" id="efal:FH779_02090"/>
<keyword evidence="1" id="KW-0805">Transcription regulation</keyword>
<sequence length="489" mass="56996">MNLFFNRFYPFALVFLCFVCQVTNAQGLILQKYLKDYNSILYNNPEETKTIAEYLIRNSNDKTELIESYILLANANYFGGKYDEALDNAAKANTEAILDNNTELIHESELVLNRIYQRYHLLDFSEKYLLNNSSDENSILQANQYFYKGDYSNALKTLLEKKSLNTEEELTLSKLYLKSHQYNKAFQLLSQLEEKKEIGNYFKARINLLLGEYYFDKRSNTEAVSYYQKGLVYAKKINHSDLIKDAYYNLASLYLANHNVNEFNFYNEKFDSISTLNLQISQKINNSIFHHQSKIIETKQLKKEKIYHIISGISIALLILILLVYTILLNKKKENTRVVKAIINSLKESQKENQYSKDEVKNQIKTDLISKEKEMAILQKLNSFEQTNKFLSKNVSLGLIASQLDTNTKYLSDIINRHKEKNFNTYINELRIKYILNKLTSDSNYLNYKISYLAEESGFSSHSSFVSAFKSYTGTTPTIFIKTINLTQK</sequence>
<dbReference type="PANTHER" id="PTHR43280">
    <property type="entry name" value="ARAC-FAMILY TRANSCRIPTIONAL REGULATOR"/>
    <property type="match status" value="1"/>
</dbReference>
<evidence type="ECO:0000259" key="5">
    <source>
        <dbReference type="PROSITE" id="PS01124"/>
    </source>
</evidence>
<dbReference type="Proteomes" id="UP000510643">
    <property type="component" value="Chromosome"/>
</dbReference>
<dbReference type="GO" id="GO:0003700">
    <property type="term" value="F:DNA-binding transcription factor activity"/>
    <property type="evidence" value="ECO:0007669"/>
    <property type="project" value="InterPro"/>
</dbReference>
<dbReference type="SUPFAM" id="SSF46689">
    <property type="entry name" value="Homeodomain-like"/>
    <property type="match status" value="1"/>
</dbReference>
<evidence type="ECO:0000256" key="1">
    <source>
        <dbReference type="ARBA" id="ARBA00023015"/>
    </source>
</evidence>
<dbReference type="Pfam" id="PF12833">
    <property type="entry name" value="HTH_18"/>
    <property type="match status" value="1"/>
</dbReference>
<dbReference type="Gene3D" id="1.25.40.10">
    <property type="entry name" value="Tetratricopeptide repeat domain"/>
    <property type="match status" value="1"/>
</dbReference>
<feature type="domain" description="HTH araC/xylS-type" evidence="5">
    <location>
        <begin position="391"/>
        <end position="483"/>
    </location>
</feature>